<gene>
    <name evidence="1" type="ORF">NUW54_g4262</name>
</gene>
<keyword evidence="2" id="KW-1185">Reference proteome</keyword>
<comment type="caution">
    <text evidence="1">The sequence shown here is derived from an EMBL/GenBank/DDBJ whole genome shotgun (WGS) entry which is preliminary data.</text>
</comment>
<accession>A0ACC1Q0J4</accession>
<organism evidence="1 2">
    <name type="scientific">Trametes sanguinea</name>
    <dbReference type="NCBI Taxonomy" id="158606"/>
    <lineage>
        <taxon>Eukaryota</taxon>
        <taxon>Fungi</taxon>
        <taxon>Dikarya</taxon>
        <taxon>Basidiomycota</taxon>
        <taxon>Agaricomycotina</taxon>
        <taxon>Agaricomycetes</taxon>
        <taxon>Polyporales</taxon>
        <taxon>Polyporaceae</taxon>
        <taxon>Trametes</taxon>
    </lineage>
</organism>
<proteinExistence type="predicted"/>
<evidence type="ECO:0000313" key="2">
    <source>
        <dbReference type="Proteomes" id="UP001144978"/>
    </source>
</evidence>
<protein>
    <submittedName>
        <fullName evidence="1">Uncharacterized protein</fullName>
    </submittedName>
</protein>
<dbReference type="EMBL" id="JANSHE010000957">
    <property type="protein sequence ID" value="KAJ3005617.1"/>
    <property type="molecule type" value="Genomic_DNA"/>
</dbReference>
<sequence length="126" mass="14167">MQSALENLDQGALEVRNEAATLARAQVLQQLIVLEGLVDANSRSREEWLEAQNELDYRMHALSCTNRDWYLNRAYTSRTLSPDYRSNAMGASSSNHQGTRLRDSLGPHHMTSCPPDSSRLGRKGLH</sequence>
<evidence type="ECO:0000313" key="1">
    <source>
        <dbReference type="EMBL" id="KAJ3005617.1"/>
    </source>
</evidence>
<name>A0ACC1Q0J4_9APHY</name>
<reference evidence="1" key="1">
    <citation type="submission" date="2022-08" db="EMBL/GenBank/DDBJ databases">
        <title>Genome Sequence of Pycnoporus sanguineus.</title>
        <authorList>
            <person name="Buettner E."/>
        </authorList>
    </citation>
    <scope>NUCLEOTIDE SEQUENCE</scope>
    <source>
        <strain evidence="1">CG-C14</strain>
    </source>
</reference>
<dbReference type="Proteomes" id="UP001144978">
    <property type="component" value="Unassembled WGS sequence"/>
</dbReference>